<keyword evidence="1" id="KW-0436">Ligase</keyword>
<dbReference type="EMBL" id="CP102774">
    <property type="protein sequence ID" value="UZF87637.1"/>
    <property type="molecule type" value="Genomic_DNA"/>
</dbReference>
<dbReference type="GO" id="GO:0016874">
    <property type="term" value="F:ligase activity"/>
    <property type="evidence" value="ECO:0007669"/>
    <property type="project" value="UniProtKB-KW"/>
</dbReference>
<dbReference type="PANTHER" id="PTHR36039:SF2">
    <property type="entry name" value="RNA LIGASE_CYCLIC NUCLEOTIDE PHOSPHODIESTERASE FAMILY PROTEIN"/>
    <property type="match status" value="1"/>
</dbReference>
<proteinExistence type="predicted"/>
<name>A0A9E7ZWF8_9HYPH</name>
<dbReference type="PANTHER" id="PTHR36039">
    <property type="match status" value="1"/>
</dbReference>
<protein>
    <submittedName>
        <fullName evidence="1">2'-5' RNA ligase family protein</fullName>
    </submittedName>
</protein>
<accession>A0A9E7ZWF8</accession>
<gene>
    <name evidence="1" type="ORF">NWE54_02260</name>
</gene>
<reference evidence="1" key="1">
    <citation type="submission" date="2022-08" db="EMBL/GenBank/DDBJ databases">
        <title>Complete Genome Sequences of 2 Bosea sp. soil isolates.</title>
        <authorList>
            <person name="Alvarez Arevalo M."/>
            <person name="Sterndorff E.B."/>
            <person name="Faurdal D."/>
            <person name="Joergensen T.S."/>
            <person name="Weber T."/>
        </authorList>
    </citation>
    <scope>NUCLEOTIDE SEQUENCE</scope>
    <source>
        <strain evidence="1">NBC_00436</strain>
    </source>
</reference>
<sequence length="139" mass="15468">MGYPPHLTLARYAGNSPDGLSEALAIVAKERPIALTFDRICLFDVDPLVLWLSPRSDRRLIDLHARIHEIVGPALCDPYYRPGQWTPHLTLATAVPMERRESAVALTADSIAPFELVFDRVESVAWPPLQVLETVQLTG</sequence>
<dbReference type="SUPFAM" id="SSF55144">
    <property type="entry name" value="LigT-like"/>
    <property type="match status" value="1"/>
</dbReference>
<dbReference type="Gene3D" id="3.90.1140.10">
    <property type="entry name" value="Cyclic phosphodiesterase"/>
    <property type="match status" value="1"/>
</dbReference>
<dbReference type="Pfam" id="PF13563">
    <property type="entry name" value="2_5_RNA_ligase2"/>
    <property type="match status" value="1"/>
</dbReference>
<evidence type="ECO:0000313" key="1">
    <source>
        <dbReference type="EMBL" id="UZF87637.1"/>
    </source>
</evidence>
<organism evidence="1">
    <name type="scientific">Bosea sp. NBC_00436</name>
    <dbReference type="NCBI Taxonomy" id="2969620"/>
    <lineage>
        <taxon>Bacteria</taxon>
        <taxon>Pseudomonadati</taxon>
        <taxon>Pseudomonadota</taxon>
        <taxon>Alphaproteobacteria</taxon>
        <taxon>Hyphomicrobiales</taxon>
        <taxon>Boseaceae</taxon>
        <taxon>Bosea</taxon>
    </lineage>
</organism>
<dbReference type="InterPro" id="IPR009097">
    <property type="entry name" value="Cyclic_Pdiesterase"/>
</dbReference>
<dbReference type="AlphaFoldDB" id="A0A9E7ZWF8"/>